<accession>A0A512B7X3</accession>
<dbReference type="OrthoDB" id="1524733at2"/>
<evidence type="ECO:0000313" key="1">
    <source>
        <dbReference type="EMBL" id="GEO08066.1"/>
    </source>
</evidence>
<protein>
    <submittedName>
        <fullName evidence="1">Uncharacterized protein</fullName>
    </submittedName>
</protein>
<dbReference type="EMBL" id="BJYT01000001">
    <property type="protein sequence ID" value="GEO08066.1"/>
    <property type="molecule type" value="Genomic_DNA"/>
</dbReference>
<sequence length="103" mass="12153">MDRINKLKEYLKSTPNDNFLQHALALEYVKIGDDWEARKLFENILNNDPKYVGSYYHLAKLLERNFETKLAIEWYEKGMAATKEAGDQHSYNELQGAYEDLVY</sequence>
<proteinExistence type="predicted"/>
<gene>
    <name evidence="1" type="ORF">SAE01_05620</name>
</gene>
<evidence type="ECO:0000313" key="2">
    <source>
        <dbReference type="Proteomes" id="UP000321513"/>
    </source>
</evidence>
<dbReference type="SUPFAM" id="SSF48452">
    <property type="entry name" value="TPR-like"/>
    <property type="match status" value="1"/>
</dbReference>
<name>A0A512B7X3_9BACT</name>
<dbReference type="Gene3D" id="1.25.40.10">
    <property type="entry name" value="Tetratricopeptide repeat domain"/>
    <property type="match status" value="1"/>
</dbReference>
<dbReference type="Proteomes" id="UP000321513">
    <property type="component" value="Unassembled WGS sequence"/>
</dbReference>
<dbReference type="RefSeq" id="WP_147202023.1">
    <property type="nucleotide sequence ID" value="NZ_BJYT01000001.1"/>
</dbReference>
<keyword evidence="2" id="KW-1185">Reference proteome</keyword>
<comment type="caution">
    <text evidence="1">The sequence shown here is derived from an EMBL/GenBank/DDBJ whole genome shotgun (WGS) entry which is preliminary data.</text>
</comment>
<organism evidence="1 2">
    <name type="scientific">Segetibacter aerophilus</name>
    <dbReference type="NCBI Taxonomy" id="670293"/>
    <lineage>
        <taxon>Bacteria</taxon>
        <taxon>Pseudomonadati</taxon>
        <taxon>Bacteroidota</taxon>
        <taxon>Chitinophagia</taxon>
        <taxon>Chitinophagales</taxon>
        <taxon>Chitinophagaceae</taxon>
        <taxon>Segetibacter</taxon>
    </lineage>
</organism>
<dbReference type="InterPro" id="IPR011990">
    <property type="entry name" value="TPR-like_helical_dom_sf"/>
</dbReference>
<dbReference type="AlphaFoldDB" id="A0A512B7X3"/>
<reference evidence="1 2" key="1">
    <citation type="submission" date="2019-07" db="EMBL/GenBank/DDBJ databases">
        <title>Whole genome shotgun sequence of Segetibacter aerophilus NBRC 106135.</title>
        <authorList>
            <person name="Hosoyama A."/>
            <person name="Uohara A."/>
            <person name="Ohji S."/>
            <person name="Ichikawa N."/>
        </authorList>
    </citation>
    <scope>NUCLEOTIDE SEQUENCE [LARGE SCALE GENOMIC DNA]</scope>
    <source>
        <strain evidence="1 2">NBRC 106135</strain>
    </source>
</reference>